<evidence type="ECO:0000256" key="1">
    <source>
        <dbReference type="ARBA" id="ARBA00022649"/>
    </source>
</evidence>
<proteinExistence type="predicted"/>
<dbReference type="EMBL" id="JBHSGV010000008">
    <property type="protein sequence ID" value="MFC4749773.1"/>
    <property type="molecule type" value="Genomic_DNA"/>
</dbReference>
<name>A0ABV9PMF7_9FLAO</name>
<dbReference type="Pfam" id="PF05016">
    <property type="entry name" value="ParE_toxin"/>
    <property type="match status" value="1"/>
</dbReference>
<dbReference type="RefSeq" id="WP_213259538.1">
    <property type="nucleotide sequence ID" value="NZ_JAGYWA010000008.1"/>
</dbReference>
<dbReference type="InterPro" id="IPR035093">
    <property type="entry name" value="RelE/ParE_toxin_dom_sf"/>
</dbReference>
<keyword evidence="3" id="KW-1185">Reference proteome</keyword>
<dbReference type="InterPro" id="IPR007712">
    <property type="entry name" value="RelE/ParE_toxin"/>
</dbReference>
<reference evidence="3" key="1">
    <citation type="journal article" date="2019" name="Int. J. Syst. Evol. Microbiol.">
        <title>The Global Catalogue of Microorganisms (GCM) 10K type strain sequencing project: providing services to taxonomists for standard genome sequencing and annotation.</title>
        <authorList>
            <consortium name="The Broad Institute Genomics Platform"/>
            <consortium name="The Broad Institute Genome Sequencing Center for Infectious Disease"/>
            <person name="Wu L."/>
            <person name="Ma J."/>
        </authorList>
    </citation>
    <scope>NUCLEOTIDE SEQUENCE [LARGE SCALE GENOMIC DNA]</scope>
    <source>
        <strain evidence="3">WYCCWR 13023</strain>
    </source>
</reference>
<organism evidence="2 3">
    <name type="scientific">Flavobacterium branchiicola</name>
    <dbReference type="NCBI Taxonomy" id="1114875"/>
    <lineage>
        <taxon>Bacteria</taxon>
        <taxon>Pseudomonadati</taxon>
        <taxon>Bacteroidota</taxon>
        <taxon>Flavobacteriia</taxon>
        <taxon>Flavobacteriales</taxon>
        <taxon>Flavobacteriaceae</taxon>
        <taxon>Flavobacterium</taxon>
    </lineage>
</organism>
<sequence length="97" mass="11963">MNKPTVFWSENSKLDLKEIYFELKRKYSKEKALKIRHELFESANNIVFAEQFQFDEYRIDCRRIVIRNFKILYQFKNDSIFIVRIFNTFQNPLKSLK</sequence>
<evidence type="ECO:0000313" key="3">
    <source>
        <dbReference type="Proteomes" id="UP001595935"/>
    </source>
</evidence>
<dbReference type="Gene3D" id="3.30.2310.20">
    <property type="entry name" value="RelE-like"/>
    <property type="match status" value="1"/>
</dbReference>
<gene>
    <name evidence="2" type="ORF">ACFO5S_20135</name>
</gene>
<accession>A0ABV9PMF7</accession>
<protein>
    <submittedName>
        <fullName evidence="2">Type II toxin-antitoxin system RelE/ParE family toxin</fullName>
    </submittedName>
</protein>
<evidence type="ECO:0000313" key="2">
    <source>
        <dbReference type="EMBL" id="MFC4749773.1"/>
    </source>
</evidence>
<comment type="caution">
    <text evidence="2">The sequence shown here is derived from an EMBL/GenBank/DDBJ whole genome shotgun (WGS) entry which is preliminary data.</text>
</comment>
<dbReference type="Proteomes" id="UP001595935">
    <property type="component" value="Unassembled WGS sequence"/>
</dbReference>
<keyword evidence="1" id="KW-1277">Toxin-antitoxin system</keyword>